<feature type="region of interest" description="Disordered" evidence="1">
    <location>
        <begin position="1"/>
        <end position="22"/>
    </location>
</feature>
<proteinExistence type="predicted"/>
<dbReference type="Proteomes" id="UP000027222">
    <property type="component" value="Unassembled WGS sequence"/>
</dbReference>
<dbReference type="AlphaFoldDB" id="A0A067SHG5"/>
<evidence type="ECO:0000313" key="3">
    <source>
        <dbReference type="Proteomes" id="UP000027222"/>
    </source>
</evidence>
<reference evidence="3" key="1">
    <citation type="journal article" date="2014" name="Proc. Natl. Acad. Sci. U.S.A.">
        <title>Extensive sampling of basidiomycete genomes demonstrates inadequacy of the white-rot/brown-rot paradigm for wood decay fungi.</title>
        <authorList>
            <person name="Riley R."/>
            <person name="Salamov A.A."/>
            <person name="Brown D.W."/>
            <person name="Nagy L.G."/>
            <person name="Floudas D."/>
            <person name="Held B.W."/>
            <person name="Levasseur A."/>
            <person name="Lombard V."/>
            <person name="Morin E."/>
            <person name="Otillar R."/>
            <person name="Lindquist E.A."/>
            <person name="Sun H."/>
            <person name="LaButti K.M."/>
            <person name="Schmutz J."/>
            <person name="Jabbour D."/>
            <person name="Luo H."/>
            <person name="Baker S.E."/>
            <person name="Pisabarro A.G."/>
            <person name="Walton J.D."/>
            <person name="Blanchette R.A."/>
            <person name="Henrissat B."/>
            <person name="Martin F."/>
            <person name="Cullen D."/>
            <person name="Hibbett D.S."/>
            <person name="Grigoriev I.V."/>
        </authorList>
    </citation>
    <scope>NUCLEOTIDE SEQUENCE [LARGE SCALE GENOMIC DNA]</scope>
    <source>
        <strain evidence="3">CBS 339.88</strain>
    </source>
</reference>
<dbReference type="EMBL" id="KL142397">
    <property type="protein sequence ID" value="KDR70346.1"/>
    <property type="molecule type" value="Genomic_DNA"/>
</dbReference>
<accession>A0A067SHG5</accession>
<dbReference type="HOGENOM" id="CLU_2671232_0_0_1"/>
<name>A0A067SHG5_GALM3</name>
<keyword evidence="3" id="KW-1185">Reference proteome</keyword>
<gene>
    <name evidence="2" type="ORF">GALMADRAFT_230039</name>
</gene>
<evidence type="ECO:0000256" key="1">
    <source>
        <dbReference type="SAM" id="MobiDB-lite"/>
    </source>
</evidence>
<evidence type="ECO:0000313" key="2">
    <source>
        <dbReference type="EMBL" id="KDR70346.1"/>
    </source>
</evidence>
<protein>
    <submittedName>
        <fullName evidence="2">Uncharacterized protein</fullName>
    </submittedName>
</protein>
<sequence length="75" mass="9002">MAPDALTHRRSPELRRHERRSYEERIDIKAYDEERTDGPTKAEHTRRWHWRCRGMARGGYDKLSATTPPALRRRS</sequence>
<organism evidence="2 3">
    <name type="scientific">Galerina marginata (strain CBS 339.88)</name>
    <dbReference type="NCBI Taxonomy" id="685588"/>
    <lineage>
        <taxon>Eukaryota</taxon>
        <taxon>Fungi</taxon>
        <taxon>Dikarya</taxon>
        <taxon>Basidiomycota</taxon>
        <taxon>Agaricomycotina</taxon>
        <taxon>Agaricomycetes</taxon>
        <taxon>Agaricomycetidae</taxon>
        <taxon>Agaricales</taxon>
        <taxon>Agaricineae</taxon>
        <taxon>Strophariaceae</taxon>
        <taxon>Galerina</taxon>
    </lineage>
</organism>